<name>A0AAV2I421_LYMST</name>
<sequence length="158" mass="17232">MGLSLLCGVWILACVGGVYSAVSIGIGPCPGGRKPGDKWYLPGCQECVCSNGSYSCASCGSVHVSYDPKKCYVEYPKTSYPDCCVPQLLCRGQPGFSKVKLAAELLKADVPLSDAPANKRRRKTKAKNKAVTLTTKVNRRKKIVRKNKEKKLQYNNNI</sequence>
<comment type="caution">
    <text evidence="2">The sequence shown here is derived from an EMBL/GenBank/DDBJ whole genome shotgun (WGS) entry which is preliminary data.</text>
</comment>
<dbReference type="AlphaFoldDB" id="A0AAV2I421"/>
<keyword evidence="1" id="KW-0732">Signal</keyword>
<feature type="signal peptide" evidence="1">
    <location>
        <begin position="1"/>
        <end position="20"/>
    </location>
</feature>
<dbReference type="Proteomes" id="UP001497497">
    <property type="component" value="Unassembled WGS sequence"/>
</dbReference>
<organism evidence="2 3">
    <name type="scientific">Lymnaea stagnalis</name>
    <name type="common">Great pond snail</name>
    <name type="synonym">Helix stagnalis</name>
    <dbReference type="NCBI Taxonomy" id="6523"/>
    <lineage>
        <taxon>Eukaryota</taxon>
        <taxon>Metazoa</taxon>
        <taxon>Spiralia</taxon>
        <taxon>Lophotrochozoa</taxon>
        <taxon>Mollusca</taxon>
        <taxon>Gastropoda</taxon>
        <taxon>Heterobranchia</taxon>
        <taxon>Euthyneura</taxon>
        <taxon>Panpulmonata</taxon>
        <taxon>Hygrophila</taxon>
        <taxon>Lymnaeoidea</taxon>
        <taxon>Lymnaeidae</taxon>
        <taxon>Lymnaea</taxon>
    </lineage>
</organism>
<dbReference type="EMBL" id="CAXITT010000399">
    <property type="protein sequence ID" value="CAL1540771.1"/>
    <property type="molecule type" value="Genomic_DNA"/>
</dbReference>
<evidence type="ECO:0000313" key="2">
    <source>
        <dbReference type="EMBL" id="CAL1540771.1"/>
    </source>
</evidence>
<evidence type="ECO:0000256" key="1">
    <source>
        <dbReference type="SAM" id="SignalP"/>
    </source>
</evidence>
<evidence type="ECO:0000313" key="3">
    <source>
        <dbReference type="Proteomes" id="UP001497497"/>
    </source>
</evidence>
<keyword evidence="3" id="KW-1185">Reference proteome</keyword>
<accession>A0AAV2I421</accession>
<reference evidence="2 3" key="1">
    <citation type="submission" date="2024-04" db="EMBL/GenBank/DDBJ databases">
        <authorList>
            <consortium name="Genoscope - CEA"/>
            <person name="William W."/>
        </authorList>
    </citation>
    <scope>NUCLEOTIDE SEQUENCE [LARGE SCALE GENOMIC DNA]</scope>
</reference>
<feature type="chain" id="PRO_5043561930" evidence="1">
    <location>
        <begin position="21"/>
        <end position="158"/>
    </location>
</feature>
<proteinExistence type="predicted"/>
<gene>
    <name evidence="2" type="ORF">GSLYS_00014420001</name>
</gene>
<protein>
    <submittedName>
        <fullName evidence="2">Uncharacterized protein</fullName>
    </submittedName>
</protein>